<dbReference type="PANTHER" id="PTHR32282">
    <property type="entry name" value="BINDING PROTEIN TRANSPEPTIDASE, PUTATIVE-RELATED"/>
    <property type="match status" value="1"/>
</dbReference>
<keyword evidence="6 11" id="KW-0573">Peptidoglycan synthesis</keyword>
<dbReference type="GO" id="GO:0071555">
    <property type="term" value="P:cell wall organization"/>
    <property type="evidence" value="ECO:0007669"/>
    <property type="project" value="UniProtKB-KW"/>
</dbReference>
<sequence length="278" mass="32637">MSFKRRSKRMKRSDRYSNSNEHFEHMKHEPHYNTYYQPVGKPPKKKKSKRILLKILLTILIIIALFIGIMYFLSTRDNVDELRKIENKSSFVSADNMPEYVKGAFISMEDERFYNHHGFDLKGTTRALFSTISDRDVQGGSTITQQVVKNYFYDNDRSFTRKVKELFVAHRVEKQYNKNEILSFYLNNIYFGDNQYTLEGAANHYFGTTVNKNSTTMSHITVLQSAILASKVNAPSVYNINNMSENFTQRVSTNLEKMKQQNYINETQYQQAMSQLNR</sequence>
<evidence type="ECO:0000256" key="3">
    <source>
        <dbReference type="ARBA" id="ARBA00022679"/>
    </source>
</evidence>
<organism evidence="14 15">
    <name type="scientific">Staphylococcus aureus subsp. aureus ST228</name>
    <dbReference type="NCBI Taxonomy" id="1074919"/>
    <lineage>
        <taxon>Bacteria</taxon>
        <taxon>Bacillati</taxon>
        <taxon>Bacillota</taxon>
        <taxon>Bacilli</taxon>
        <taxon>Bacillales</taxon>
        <taxon>Staphylococcaceae</taxon>
        <taxon>Staphylococcus</taxon>
    </lineage>
</organism>
<dbReference type="KEGG" id="saut:SAI1T1_2014190"/>
<dbReference type="KEGG" id="saux:SAI6T6_1014160"/>
<dbReference type="InterPro" id="IPR036950">
    <property type="entry name" value="PBP_transglycosylase"/>
</dbReference>
<dbReference type="KEGG" id="sauk:SAI3T3_1014190"/>
<comment type="function">
    <text evidence="11">Peptidoglycan polymerase that catalyzes glycan chain elongation using lipid-linked disaccharide-pentapeptide as the substrate.</text>
</comment>
<evidence type="ECO:0000256" key="8">
    <source>
        <dbReference type="ARBA" id="ARBA00023136"/>
    </source>
</evidence>
<comment type="pathway">
    <text evidence="11">Cell wall biogenesis; peptidoglycan biosynthesis.</text>
</comment>
<dbReference type="GO" id="GO:0008360">
    <property type="term" value="P:regulation of cell shape"/>
    <property type="evidence" value="ECO:0007669"/>
    <property type="project" value="UniProtKB-KW"/>
</dbReference>
<dbReference type="EC" id="2.4.99.28" evidence="11"/>
<evidence type="ECO:0000256" key="2">
    <source>
        <dbReference type="ARBA" id="ARBA00022676"/>
    </source>
</evidence>
<comment type="catalytic activity">
    <reaction evidence="10 11">
        <text>[GlcNAc-(1-&gt;4)-Mur2Ac(oyl-L-Ala-gamma-D-Glu-L-Lys-D-Ala-D-Ala)](n)-di-trans,octa-cis-undecaprenyl diphosphate + beta-D-GlcNAc-(1-&gt;4)-Mur2Ac(oyl-L-Ala-gamma-D-Glu-L-Lys-D-Ala-D-Ala)-di-trans,octa-cis-undecaprenyl diphosphate = [GlcNAc-(1-&gt;4)-Mur2Ac(oyl-L-Ala-gamma-D-Glu-L-Lys-D-Ala-D-Ala)](n+1)-di-trans,octa-cis-undecaprenyl diphosphate + di-trans,octa-cis-undecaprenyl diphosphate + H(+)</text>
        <dbReference type="Rhea" id="RHEA:23708"/>
        <dbReference type="Rhea" id="RHEA-COMP:9602"/>
        <dbReference type="Rhea" id="RHEA-COMP:9603"/>
        <dbReference type="ChEBI" id="CHEBI:15378"/>
        <dbReference type="ChEBI" id="CHEBI:58405"/>
        <dbReference type="ChEBI" id="CHEBI:60033"/>
        <dbReference type="ChEBI" id="CHEBI:78435"/>
        <dbReference type="EC" id="2.4.99.28"/>
    </reaction>
</comment>
<dbReference type="Pfam" id="PF00912">
    <property type="entry name" value="Transgly"/>
    <property type="match status" value="1"/>
</dbReference>
<name>A0A7U7EZ41_STAAU</name>
<dbReference type="KEGG" id="sauy:SAI8T7_1014180"/>
<keyword evidence="4 11" id="KW-0812">Transmembrane</keyword>
<dbReference type="InterPro" id="IPR001264">
    <property type="entry name" value="Glyco_trans_51"/>
</dbReference>
<keyword evidence="5 11" id="KW-0133">Cell shape</keyword>
<evidence type="ECO:0000256" key="1">
    <source>
        <dbReference type="ARBA" id="ARBA00022475"/>
    </source>
</evidence>
<accession>A0A7U7EZ41</accession>
<keyword evidence="9 11" id="KW-0961">Cell wall biogenesis/degradation</keyword>
<dbReference type="GO" id="GO:0030288">
    <property type="term" value="C:outer membrane-bounded periplasmic space"/>
    <property type="evidence" value="ECO:0007669"/>
    <property type="project" value="TreeGrafter"/>
</dbReference>
<dbReference type="KEGG" id="sauw:SAI5S5_1014140"/>
<protein>
    <recommendedName>
        <fullName evidence="11">Monofunctional glycosyltransferase</fullName>
        <shortName evidence="11">MGT</shortName>
        <ecNumber evidence="11">2.4.99.28</ecNumber>
    </recommendedName>
    <alternativeName>
        <fullName evidence="11">Peptidoglycan TGase</fullName>
    </alternativeName>
</protein>
<dbReference type="InterPro" id="IPR050396">
    <property type="entry name" value="Glycosyltr_51/Transpeptidase"/>
</dbReference>
<dbReference type="Gene3D" id="1.10.3810.10">
    <property type="entry name" value="Biosynthetic peptidoglycan transglycosylase-like"/>
    <property type="match status" value="1"/>
</dbReference>
<evidence type="ECO:0000256" key="9">
    <source>
        <dbReference type="ARBA" id="ARBA00023316"/>
    </source>
</evidence>
<dbReference type="GO" id="GO:0009252">
    <property type="term" value="P:peptidoglycan biosynthetic process"/>
    <property type="evidence" value="ECO:0007669"/>
    <property type="project" value="UniProtKB-UniRule"/>
</dbReference>
<dbReference type="GO" id="GO:0008955">
    <property type="term" value="F:peptidoglycan glycosyltransferase activity"/>
    <property type="evidence" value="ECO:0007669"/>
    <property type="project" value="UniProtKB-UniRule"/>
</dbReference>
<evidence type="ECO:0000313" key="14">
    <source>
        <dbReference type="EMBL" id="CCJ23129.1"/>
    </source>
</evidence>
<evidence type="ECO:0000259" key="13">
    <source>
        <dbReference type="Pfam" id="PF00912"/>
    </source>
</evidence>
<dbReference type="KEGG" id="sauq:SAI4T8_1014200"/>
<evidence type="ECO:0000256" key="10">
    <source>
        <dbReference type="ARBA" id="ARBA00049902"/>
    </source>
</evidence>
<dbReference type="AlphaFoldDB" id="A0A7U7EZ41"/>
<dbReference type="PANTHER" id="PTHR32282:SF11">
    <property type="entry name" value="PENICILLIN-BINDING PROTEIN 1B"/>
    <property type="match status" value="1"/>
</dbReference>
<proteinExistence type="inferred from homology"/>
<dbReference type="SUPFAM" id="SSF53955">
    <property type="entry name" value="Lysozyme-like"/>
    <property type="match status" value="1"/>
</dbReference>
<comment type="similarity">
    <text evidence="11">Belongs to the glycosyltransferase 51 family.</text>
</comment>
<feature type="transmembrane region" description="Helical" evidence="11">
    <location>
        <begin position="51"/>
        <end position="73"/>
    </location>
</feature>
<dbReference type="EMBL" id="HE579071">
    <property type="protein sequence ID" value="CCJ23129.1"/>
    <property type="molecule type" value="Genomic_DNA"/>
</dbReference>
<keyword evidence="8 11" id="KW-0472">Membrane</keyword>
<evidence type="ECO:0000256" key="4">
    <source>
        <dbReference type="ARBA" id="ARBA00022692"/>
    </source>
</evidence>
<evidence type="ECO:0000256" key="6">
    <source>
        <dbReference type="ARBA" id="ARBA00022984"/>
    </source>
</evidence>
<dbReference type="HAMAP" id="MF_01434">
    <property type="entry name" value="MGT"/>
    <property type="match status" value="1"/>
</dbReference>
<dbReference type="InterPro" id="IPR023346">
    <property type="entry name" value="Lysozyme-like_dom_sf"/>
</dbReference>
<feature type="compositionally biased region" description="Basic residues" evidence="12">
    <location>
        <begin position="1"/>
        <end position="12"/>
    </location>
</feature>
<dbReference type="NCBIfam" id="NF010008">
    <property type="entry name" value="PRK13481.1"/>
    <property type="match status" value="1"/>
</dbReference>
<gene>
    <name evidence="11" type="primary">mgt</name>
    <name evidence="14" type="ORF">SAI7S6_1014200</name>
</gene>
<dbReference type="KEGG" id="sauj:SAI2T2_1014200"/>
<dbReference type="UniPathway" id="UPA00219"/>
<reference evidence="14 15" key="1">
    <citation type="journal article" date="2012" name="PLoS ONE">
        <title>Short term evolution of a highly transmissible methicillin-resistant Staphylococcus aureus clone (ST228) in a tertiary care hospital.</title>
        <authorList>
            <person name="Vogel V."/>
            <person name="Falquet L."/>
            <person name="Calderon-Copete S.P."/>
            <person name="Basset P."/>
            <person name="Blanc D.S."/>
        </authorList>
    </citation>
    <scope>NUCLEOTIDE SEQUENCE [LARGE SCALE GENOMIC DNA]</scope>
    <source>
        <strain evidence="15">ST228/18412</strain>
    </source>
</reference>
<dbReference type="Proteomes" id="UP000032744">
    <property type="component" value="Chromosome"/>
</dbReference>
<dbReference type="KEGG" id="sauv:SAI7S6_1014200"/>
<dbReference type="GO" id="GO:0005886">
    <property type="term" value="C:plasma membrane"/>
    <property type="evidence" value="ECO:0007669"/>
    <property type="project" value="UniProtKB-SubCell"/>
</dbReference>
<evidence type="ECO:0000313" key="15">
    <source>
        <dbReference type="Proteomes" id="UP000032744"/>
    </source>
</evidence>
<keyword evidence="7 11" id="KW-1133">Transmembrane helix</keyword>
<feature type="domain" description="Glycosyl transferase family 51" evidence="13">
    <location>
        <begin position="84"/>
        <end position="259"/>
    </location>
</feature>
<keyword evidence="3 11" id="KW-0808">Transferase</keyword>
<feature type="region of interest" description="Disordered" evidence="12">
    <location>
        <begin position="1"/>
        <end position="23"/>
    </location>
</feature>
<evidence type="ECO:0000256" key="12">
    <source>
        <dbReference type="SAM" id="MobiDB-lite"/>
    </source>
</evidence>
<evidence type="ECO:0000256" key="5">
    <source>
        <dbReference type="ARBA" id="ARBA00022960"/>
    </source>
</evidence>
<evidence type="ECO:0000256" key="7">
    <source>
        <dbReference type="ARBA" id="ARBA00022989"/>
    </source>
</evidence>
<keyword evidence="1 11" id="KW-1003">Cell membrane</keyword>
<evidence type="ECO:0000256" key="11">
    <source>
        <dbReference type="HAMAP-Rule" id="MF_01434"/>
    </source>
</evidence>
<comment type="subcellular location">
    <subcellularLocation>
        <location evidence="11">Cell membrane</location>
        <topology evidence="11">Single-pass membrane protein</topology>
    </subcellularLocation>
</comment>
<dbReference type="InterPro" id="IPR022978">
    <property type="entry name" value="Monofunct_glyco_trans"/>
</dbReference>
<keyword evidence="2 11" id="KW-0328">Glycosyltransferase</keyword>